<dbReference type="Pfam" id="PF13581">
    <property type="entry name" value="HATPase_c_2"/>
    <property type="match status" value="1"/>
</dbReference>
<evidence type="ECO:0000256" key="1">
    <source>
        <dbReference type="ARBA" id="ARBA00022527"/>
    </source>
</evidence>
<dbReference type="PANTHER" id="PTHR35526:SF3">
    <property type="entry name" value="ANTI-SIGMA-F FACTOR RSBW"/>
    <property type="match status" value="1"/>
</dbReference>
<dbReference type="STRING" id="145857.GA0070616_3066"/>
<dbReference type="InterPro" id="IPR036890">
    <property type="entry name" value="HATPase_C_sf"/>
</dbReference>
<dbReference type="SUPFAM" id="SSF55874">
    <property type="entry name" value="ATPase domain of HSP90 chaperone/DNA topoisomerase II/histidine kinase"/>
    <property type="match status" value="1"/>
</dbReference>
<dbReference type="GO" id="GO:0004674">
    <property type="term" value="F:protein serine/threonine kinase activity"/>
    <property type="evidence" value="ECO:0007669"/>
    <property type="project" value="UniProtKB-KW"/>
</dbReference>
<dbReference type="RefSeq" id="WP_091082354.1">
    <property type="nucleotide sequence ID" value="NZ_FMHT01000003.1"/>
</dbReference>
<dbReference type="AlphaFoldDB" id="A0A1C6S6W5"/>
<dbReference type="NCBIfam" id="NF041045">
    <property type="entry name" value="RsbA_anti_sig"/>
    <property type="match status" value="1"/>
</dbReference>
<keyword evidence="1" id="KW-0723">Serine/threonine-protein kinase</keyword>
<sequence>MRTGPAAGLPGHFHEAVHYDSDEELVAVAVPFLLDGVAAGEPTILALGERTGDLVRSALPARCGVEVMSGGQVYARPAAAIRLYRHLLAERVAAGAAQVRIMGEVPPLALGSTWDWWARYEAAVNHAYDEWPLWSVCAYDTRRTPRAVLTDVARTHPRFATVDGRHLPSASYTAPEAYLREERAVPADPIQASPPVVELTDPTAAQARAAVRAVDRGLLSPDDADDFTVAVSETVTNGLRHGKAPVRLRIWAGDDRIVATVNDAGDGPTDPYAGLLPASDGSIGGLGLWITHQSCDHVTHWRDADGWTLRLTAGQPPRAA</sequence>
<dbReference type="PANTHER" id="PTHR35526">
    <property type="entry name" value="ANTI-SIGMA-F FACTOR RSBW-RELATED"/>
    <property type="match status" value="1"/>
</dbReference>
<evidence type="ECO:0000313" key="5">
    <source>
        <dbReference type="Proteomes" id="UP000199699"/>
    </source>
</evidence>
<evidence type="ECO:0000259" key="3">
    <source>
        <dbReference type="Pfam" id="PF14417"/>
    </source>
</evidence>
<dbReference type="Proteomes" id="UP000199699">
    <property type="component" value="Unassembled WGS sequence"/>
</dbReference>
<dbReference type="Gene3D" id="3.30.565.10">
    <property type="entry name" value="Histidine kinase-like ATPase, C-terminal domain"/>
    <property type="match status" value="1"/>
</dbReference>
<evidence type="ECO:0000313" key="4">
    <source>
        <dbReference type="EMBL" id="SCL25224.1"/>
    </source>
</evidence>
<keyword evidence="5" id="KW-1185">Reference proteome</keyword>
<dbReference type="InterPro" id="IPR050267">
    <property type="entry name" value="Anti-sigma-factor_SerPK"/>
</dbReference>
<dbReference type="InterPro" id="IPR047718">
    <property type="entry name" value="RsbA-like_anti_sig"/>
</dbReference>
<dbReference type="InterPro" id="IPR025847">
    <property type="entry name" value="MEDS_domain"/>
</dbReference>
<evidence type="ECO:0000259" key="2">
    <source>
        <dbReference type="Pfam" id="PF13581"/>
    </source>
</evidence>
<gene>
    <name evidence="4" type="ORF">GA0070616_3066</name>
</gene>
<feature type="domain" description="Histidine kinase/HSP90-like ATPase" evidence="2">
    <location>
        <begin position="204"/>
        <end position="312"/>
    </location>
</feature>
<proteinExistence type="predicted"/>
<dbReference type="OrthoDB" id="4088450at2"/>
<feature type="domain" description="MEDS" evidence="3">
    <location>
        <begin position="14"/>
        <end position="157"/>
    </location>
</feature>
<name>A0A1C6S6W5_9ACTN</name>
<protein>
    <submittedName>
        <fullName evidence="4">Anti-sigma regulatory factor (Ser/Thr protein kinase)</fullName>
    </submittedName>
</protein>
<accession>A0A1C6S6W5</accession>
<keyword evidence="4" id="KW-0808">Transferase</keyword>
<dbReference type="InterPro" id="IPR003594">
    <property type="entry name" value="HATPase_dom"/>
</dbReference>
<dbReference type="Pfam" id="PF14417">
    <property type="entry name" value="MEDS"/>
    <property type="match status" value="1"/>
</dbReference>
<dbReference type="CDD" id="cd16936">
    <property type="entry name" value="HATPase_RsbW-like"/>
    <property type="match status" value="1"/>
</dbReference>
<keyword evidence="4" id="KW-0418">Kinase</keyword>
<dbReference type="EMBL" id="FMHT01000003">
    <property type="protein sequence ID" value="SCL25224.1"/>
    <property type="molecule type" value="Genomic_DNA"/>
</dbReference>
<organism evidence="4 5">
    <name type="scientific">Micromonospora nigra</name>
    <dbReference type="NCBI Taxonomy" id="145857"/>
    <lineage>
        <taxon>Bacteria</taxon>
        <taxon>Bacillati</taxon>
        <taxon>Actinomycetota</taxon>
        <taxon>Actinomycetes</taxon>
        <taxon>Micromonosporales</taxon>
        <taxon>Micromonosporaceae</taxon>
        <taxon>Micromonospora</taxon>
    </lineage>
</organism>
<reference evidence="4 5" key="1">
    <citation type="submission" date="2016-06" db="EMBL/GenBank/DDBJ databases">
        <authorList>
            <person name="Kjaerup R.B."/>
            <person name="Dalgaard T.S."/>
            <person name="Juul-Madsen H.R."/>
        </authorList>
    </citation>
    <scope>NUCLEOTIDE SEQUENCE [LARGE SCALE GENOMIC DNA]</scope>
    <source>
        <strain evidence="4 5">DSM 43818</strain>
    </source>
</reference>